<feature type="domain" description="EML-like second beta-propeller" evidence="5">
    <location>
        <begin position="1099"/>
        <end position="1258"/>
    </location>
</feature>
<keyword evidence="2" id="KW-0677">Repeat</keyword>
<dbReference type="PROSITE" id="PS50082">
    <property type="entry name" value="WD_REPEATS_2"/>
    <property type="match status" value="13"/>
</dbReference>
<comment type="caution">
    <text evidence="7">The sequence shown here is derived from an EMBL/GenBank/DDBJ whole genome shotgun (WGS) entry which is preliminary data.</text>
</comment>
<keyword evidence="1 3" id="KW-0853">WD repeat</keyword>
<evidence type="ECO:0000313" key="8">
    <source>
        <dbReference type="Proteomes" id="UP000518752"/>
    </source>
</evidence>
<feature type="repeat" description="WD" evidence="3">
    <location>
        <begin position="980"/>
        <end position="1021"/>
    </location>
</feature>
<accession>A0A8H5CTM7</accession>
<dbReference type="InterPro" id="IPR020472">
    <property type="entry name" value="WD40_PAC1"/>
</dbReference>
<evidence type="ECO:0000313" key="7">
    <source>
        <dbReference type="EMBL" id="KAF5347139.1"/>
    </source>
</evidence>
<dbReference type="SUPFAM" id="SSF50998">
    <property type="entry name" value="Quinoprotein alcohol dehydrogenase-like"/>
    <property type="match status" value="1"/>
</dbReference>
<reference evidence="7 8" key="1">
    <citation type="journal article" date="2020" name="ISME J.">
        <title>Uncovering the hidden diversity of litter-decomposition mechanisms in mushroom-forming fungi.</title>
        <authorList>
            <person name="Floudas D."/>
            <person name="Bentzer J."/>
            <person name="Ahren D."/>
            <person name="Johansson T."/>
            <person name="Persson P."/>
            <person name="Tunlid A."/>
        </authorList>
    </citation>
    <scope>NUCLEOTIDE SEQUENCE [LARGE SCALE GENOMIC DNA]</scope>
    <source>
        <strain evidence="7 8">CBS 406.79</strain>
    </source>
</reference>
<feature type="repeat" description="WD" evidence="3">
    <location>
        <begin position="1176"/>
        <end position="1217"/>
    </location>
</feature>
<dbReference type="InterPro" id="IPR056884">
    <property type="entry name" value="NPHP3-like_N"/>
</dbReference>
<dbReference type="InterPro" id="IPR001680">
    <property type="entry name" value="WD40_rpt"/>
</dbReference>
<organism evidence="7 8">
    <name type="scientific">Collybiopsis confluens</name>
    <dbReference type="NCBI Taxonomy" id="2823264"/>
    <lineage>
        <taxon>Eukaryota</taxon>
        <taxon>Fungi</taxon>
        <taxon>Dikarya</taxon>
        <taxon>Basidiomycota</taxon>
        <taxon>Agaricomycotina</taxon>
        <taxon>Agaricomycetes</taxon>
        <taxon>Agaricomycetidae</taxon>
        <taxon>Agaricales</taxon>
        <taxon>Marasmiineae</taxon>
        <taxon>Omphalotaceae</taxon>
        <taxon>Collybiopsis</taxon>
    </lineage>
</organism>
<feature type="repeat" description="WD" evidence="3">
    <location>
        <begin position="738"/>
        <end position="779"/>
    </location>
</feature>
<feature type="repeat" description="WD" evidence="3">
    <location>
        <begin position="781"/>
        <end position="822"/>
    </location>
</feature>
<feature type="repeat" description="WD" evidence="3">
    <location>
        <begin position="937"/>
        <end position="978"/>
    </location>
</feature>
<dbReference type="EMBL" id="JAACJN010000342">
    <property type="protein sequence ID" value="KAF5347139.1"/>
    <property type="molecule type" value="Genomic_DNA"/>
</dbReference>
<dbReference type="PROSITE" id="PS50294">
    <property type="entry name" value="WD_REPEATS_REGION"/>
    <property type="match status" value="13"/>
</dbReference>
<feature type="repeat" description="WD" evidence="3">
    <location>
        <begin position="1133"/>
        <end position="1174"/>
    </location>
</feature>
<dbReference type="Pfam" id="PF23414">
    <property type="entry name" value="Beta-prop_EML_2"/>
    <property type="match status" value="2"/>
</dbReference>
<dbReference type="PROSITE" id="PS00678">
    <property type="entry name" value="WD_REPEATS_1"/>
    <property type="match status" value="12"/>
</dbReference>
<dbReference type="SUPFAM" id="SSF52540">
    <property type="entry name" value="P-loop containing nucleoside triphosphate hydrolases"/>
    <property type="match status" value="1"/>
</dbReference>
<sequence>MKRTLSANSSFGPGQEHSEAPGTGLPKENRATGQVNASWKRQKVHDTEGTSQDFDFSHSAAPGTGHLNVSQADPSHATPGPSITGPAVLSGASNVNIEGTPNINVAGRDVHNIFNYNYEKEKENINKKLKEKLNPITNPVKKQIYCAEGTRLQLLDDICQWVLKPDNHYVAWIYGLAGSGKSAVAVSLAERLRNMDNQVTLALTFHCVKGQETSNTFRLVPTICYHLAQYSPEYANALVDIFEKDASLHADSIPIREQLSCFLQPLYQMAQNQYATSTIIIIDGLDEWGKPADQYTFLTSLQSHLARIGRIYIIVTSRQERNIARAMNKSSMVQSFDLTASYPAHKDIAKFFEMYFSETIADEISEHDIDALTKRAGNLFIWANTAVNYLKLQYSVKAGVKALLNTKAKTGDYNTQNAHFELYDLYAAVLHNLPRLKSTFGIQLFQLVIGLIISAYEPFTVKALTKMLEQQSQLPIEYSMVDGMINDLPAVLSTSNGQILYHLSLAEFLSSEQCPTQYRISHEGSHEVLGSICLKVMMNELKFNICNLETSSIRNSEVLNLEERIEQQISPQLQYSVKWWGYHGEQGNCLEEMSTAVPSGAHNEGGGKVHKCCALTPTRSILREGKSEWNHRGVKVERSGGMEIQWEKTLHLIHVGSVVQSVAVSPNGQQVVSGSNDKTVRIWNVQTGQQIGDPLHGHTSEVTSVAFSPDGQQVVSGSYDHTVRIWNVQTGQQIGDPLYGHTHYVTSVAFSPDDQQVVSGSHDETVRIWNVQTGQQIGDPLHGHTSEVTSVAFSPDGQQVVSGSYDKTVRMWNVQSGQQIGDPLHGHTDWVTSVAFSPDGQQTGQQIGDPLHGHTSSVNSVAFSPDGQQVVSGSWDDTVRIWNVQTGQQIGDPLYGHTHYVTSVAFSPDDQQVVSGSHDETVRIWNVQTGQQIGDPLHGHTSEVTSVAFSPDGQQVVSGSYDKTVRIWNVQTGPQIGDPLYGHTHYVTSVAFSPDGYQVVSGSKDHTVRIWNVQTGQQIGDPLYGHTHYVTSVAFSPDGQQVVSGSWDKTVRMWNVQSGQQIGDPLHGHTDWVTSVAFSPDDRTADWRSTPWPHQRVTSVAFSPDGQQVVSGSDDETVRIWNAQTQQQIGDPLYGHTSRVTSVVFSPDGQQVVSGSYDQTVRIWNVQTGQQIGDPLHGHTSEVTSVAFSPDGQQVVSGSYDQTVRIWNVQTGQQIGDPLHGHTSEVTSVAFSPDGQQVVSGSYDNTARIWSVHAGRQVGLPPNSPINIPLLPVLLSNPSLPFANFLQPPPTTSHGYINPQGWLCTDNNELLLWLLPWMVPGFRDKRQVLTIPPDALNCAISVNWDLFVYGTSWAQCWDSSSSSDDI</sequence>
<evidence type="ECO:0000259" key="5">
    <source>
        <dbReference type="Pfam" id="PF23414"/>
    </source>
</evidence>
<dbReference type="Gene3D" id="3.40.50.300">
    <property type="entry name" value="P-loop containing nucleotide triphosphate hydrolases"/>
    <property type="match status" value="1"/>
</dbReference>
<feature type="repeat" description="WD" evidence="3">
    <location>
        <begin position="894"/>
        <end position="935"/>
    </location>
</feature>
<dbReference type="CDD" id="cd00200">
    <property type="entry name" value="WD40"/>
    <property type="match status" value="2"/>
</dbReference>
<feature type="repeat" description="WD" evidence="3">
    <location>
        <begin position="851"/>
        <end position="892"/>
    </location>
</feature>
<dbReference type="PANTHER" id="PTHR22847:SF637">
    <property type="entry name" value="WD REPEAT DOMAIN 5B"/>
    <property type="match status" value="1"/>
</dbReference>
<name>A0A8H5CTM7_9AGAR</name>
<evidence type="ECO:0000256" key="4">
    <source>
        <dbReference type="SAM" id="MobiDB-lite"/>
    </source>
</evidence>
<dbReference type="InterPro" id="IPR027417">
    <property type="entry name" value="P-loop_NTPase"/>
</dbReference>
<protein>
    <recommendedName>
        <fullName evidence="9">WD40 repeat-like protein</fullName>
    </recommendedName>
</protein>
<feature type="domain" description="Nephrocystin 3-like N-terminal" evidence="6">
    <location>
        <begin position="157"/>
        <end position="318"/>
    </location>
</feature>
<evidence type="ECO:0000259" key="6">
    <source>
        <dbReference type="Pfam" id="PF24883"/>
    </source>
</evidence>
<feature type="region of interest" description="Disordered" evidence="4">
    <location>
        <begin position="1"/>
        <end position="87"/>
    </location>
</feature>
<dbReference type="SMART" id="SM00320">
    <property type="entry name" value="WD40"/>
    <property type="match status" value="13"/>
</dbReference>
<evidence type="ECO:0008006" key="9">
    <source>
        <dbReference type="Google" id="ProtNLM"/>
    </source>
</evidence>
<dbReference type="InterPro" id="IPR019775">
    <property type="entry name" value="WD40_repeat_CS"/>
</dbReference>
<dbReference type="Proteomes" id="UP000518752">
    <property type="component" value="Unassembled WGS sequence"/>
</dbReference>
<evidence type="ECO:0000256" key="3">
    <source>
        <dbReference type="PROSITE-ProRule" id="PRU00221"/>
    </source>
</evidence>
<dbReference type="PRINTS" id="PR00320">
    <property type="entry name" value="GPROTEINBRPT"/>
</dbReference>
<feature type="repeat" description="WD" evidence="3">
    <location>
        <begin position="1097"/>
        <end position="1131"/>
    </location>
</feature>
<dbReference type="Pfam" id="PF24883">
    <property type="entry name" value="NPHP3_N"/>
    <property type="match status" value="1"/>
</dbReference>
<keyword evidence="8" id="KW-1185">Reference proteome</keyword>
<dbReference type="Gene3D" id="2.130.10.10">
    <property type="entry name" value="YVTN repeat-like/Quinoprotein amine dehydrogenase"/>
    <property type="match status" value="7"/>
</dbReference>
<proteinExistence type="predicted"/>
<dbReference type="InterPro" id="IPR036322">
    <property type="entry name" value="WD40_repeat_dom_sf"/>
</dbReference>
<feature type="compositionally biased region" description="Polar residues" evidence="4">
    <location>
        <begin position="1"/>
        <end position="12"/>
    </location>
</feature>
<gene>
    <name evidence="7" type="ORF">D9757_015068</name>
</gene>
<dbReference type="PANTHER" id="PTHR22847">
    <property type="entry name" value="WD40 REPEAT PROTEIN"/>
    <property type="match status" value="1"/>
</dbReference>
<feature type="repeat" description="WD" evidence="3">
    <location>
        <begin position="659"/>
        <end position="693"/>
    </location>
</feature>
<feature type="repeat" description="WD" evidence="3">
    <location>
        <begin position="695"/>
        <end position="736"/>
    </location>
</feature>
<feature type="repeat" description="WD" evidence="3">
    <location>
        <begin position="1219"/>
        <end position="1260"/>
    </location>
</feature>
<dbReference type="OrthoDB" id="538223at2759"/>
<dbReference type="GO" id="GO:1990234">
    <property type="term" value="C:transferase complex"/>
    <property type="evidence" value="ECO:0007669"/>
    <property type="project" value="UniProtKB-ARBA"/>
</dbReference>
<feature type="repeat" description="WD" evidence="3">
    <location>
        <begin position="1023"/>
        <end position="1064"/>
    </location>
</feature>
<dbReference type="SUPFAM" id="SSF50978">
    <property type="entry name" value="WD40 repeat-like"/>
    <property type="match status" value="1"/>
</dbReference>
<evidence type="ECO:0000256" key="1">
    <source>
        <dbReference type="ARBA" id="ARBA00022574"/>
    </source>
</evidence>
<dbReference type="InterPro" id="IPR011047">
    <property type="entry name" value="Quinoprotein_ADH-like_sf"/>
</dbReference>
<dbReference type="Pfam" id="PF00400">
    <property type="entry name" value="WD40"/>
    <property type="match status" value="6"/>
</dbReference>
<evidence type="ECO:0000256" key="2">
    <source>
        <dbReference type="ARBA" id="ARBA00022737"/>
    </source>
</evidence>
<dbReference type="InterPro" id="IPR055442">
    <property type="entry name" value="Beta-prop_EML-like_2nd"/>
</dbReference>
<feature type="domain" description="EML-like second beta-propeller" evidence="5">
    <location>
        <begin position="661"/>
        <end position="831"/>
    </location>
</feature>
<dbReference type="InterPro" id="IPR015943">
    <property type="entry name" value="WD40/YVTN_repeat-like_dom_sf"/>
</dbReference>